<feature type="non-terminal residue" evidence="1">
    <location>
        <position position="81"/>
    </location>
</feature>
<evidence type="ECO:0000313" key="1">
    <source>
        <dbReference type="EMBL" id="CAG8779049.1"/>
    </source>
</evidence>
<dbReference type="Proteomes" id="UP000789508">
    <property type="component" value="Unassembled WGS sequence"/>
</dbReference>
<evidence type="ECO:0000313" key="2">
    <source>
        <dbReference type="Proteomes" id="UP000789508"/>
    </source>
</evidence>
<keyword evidence="2" id="KW-1185">Reference proteome</keyword>
<dbReference type="AlphaFoldDB" id="A0A9N9JF03"/>
<proteinExistence type="predicted"/>
<accession>A0A9N9JF03</accession>
<sequence length="81" mass="9358">MNHVHSEVGAETSYMTAWRSKAINKKRSIDEDINVSSRYLTICLWKTPEVLLRLKLMLKADSPVHLYVYGHRLMSQNIVGL</sequence>
<gene>
    <name evidence="1" type="ORF">ALEPTO_LOCUS14566</name>
</gene>
<reference evidence="1" key="1">
    <citation type="submission" date="2021-06" db="EMBL/GenBank/DDBJ databases">
        <authorList>
            <person name="Kallberg Y."/>
            <person name="Tangrot J."/>
            <person name="Rosling A."/>
        </authorList>
    </citation>
    <scope>NUCLEOTIDE SEQUENCE</scope>
    <source>
        <strain evidence="1">FL130A</strain>
    </source>
</reference>
<name>A0A9N9JF03_9GLOM</name>
<protein>
    <submittedName>
        <fullName evidence="1">3523_t:CDS:1</fullName>
    </submittedName>
</protein>
<organism evidence="1 2">
    <name type="scientific">Ambispora leptoticha</name>
    <dbReference type="NCBI Taxonomy" id="144679"/>
    <lineage>
        <taxon>Eukaryota</taxon>
        <taxon>Fungi</taxon>
        <taxon>Fungi incertae sedis</taxon>
        <taxon>Mucoromycota</taxon>
        <taxon>Glomeromycotina</taxon>
        <taxon>Glomeromycetes</taxon>
        <taxon>Archaeosporales</taxon>
        <taxon>Ambisporaceae</taxon>
        <taxon>Ambispora</taxon>
    </lineage>
</organism>
<dbReference type="EMBL" id="CAJVPS010057664">
    <property type="protein sequence ID" value="CAG8779049.1"/>
    <property type="molecule type" value="Genomic_DNA"/>
</dbReference>
<comment type="caution">
    <text evidence="1">The sequence shown here is derived from an EMBL/GenBank/DDBJ whole genome shotgun (WGS) entry which is preliminary data.</text>
</comment>